<organism evidence="1 2">
    <name type="scientific">Macroventuria anomochaeta</name>
    <dbReference type="NCBI Taxonomy" id="301207"/>
    <lineage>
        <taxon>Eukaryota</taxon>
        <taxon>Fungi</taxon>
        <taxon>Dikarya</taxon>
        <taxon>Ascomycota</taxon>
        <taxon>Pezizomycotina</taxon>
        <taxon>Dothideomycetes</taxon>
        <taxon>Pleosporomycetidae</taxon>
        <taxon>Pleosporales</taxon>
        <taxon>Pleosporineae</taxon>
        <taxon>Didymellaceae</taxon>
        <taxon>Macroventuria</taxon>
    </lineage>
</organism>
<dbReference type="EMBL" id="MU006706">
    <property type="protein sequence ID" value="KAF2630563.1"/>
    <property type="molecule type" value="Genomic_DNA"/>
</dbReference>
<name>A0ACB6SB30_9PLEO</name>
<evidence type="ECO:0000313" key="1">
    <source>
        <dbReference type="EMBL" id="KAF2630563.1"/>
    </source>
</evidence>
<accession>A0ACB6SB30</accession>
<keyword evidence="2" id="KW-1185">Reference proteome</keyword>
<dbReference type="Proteomes" id="UP000799754">
    <property type="component" value="Unassembled WGS sequence"/>
</dbReference>
<protein>
    <submittedName>
        <fullName evidence="1">Uncharacterized protein</fullName>
    </submittedName>
</protein>
<comment type="caution">
    <text evidence="1">The sequence shown here is derived from an EMBL/GenBank/DDBJ whole genome shotgun (WGS) entry which is preliminary data.</text>
</comment>
<sequence>MLLDLQAKTFEGLEEIATLLSFVPLASLAVDDVATLWSTLAKTLEARQKSLAVAHTTEVNLHSTILDKVSQETRSEADIQTYYERAEAKMSRAFESDGEQKNKLLRDVIELFNEAREAPVKSGGCRQQIESGRAALDNSSDKQVAAADAFAVSLVQAVNIIYLPPWTPPTSMPTQPVNGHKYGYSKGPPSASNKHNLGDFSNHRQEDNRSTVAAELPISSDGSYPDHTPNASDQDGNTSYLRGHTHPFKVTKGDNGMEDVVIERPTLPSAGLRLQ</sequence>
<reference evidence="1" key="1">
    <citation type="journal article" date="2020" name="Stud. Mycol.">
        <title>101 Dothideomycetes genomes: a test case for predicting lifestyles and emergence of pathogens.</title>
        <authorList>
            <person name="Haridas S."/>
            <person name="Albert R."/>
            <person name="Binder M."/>
            <person name="Bloem J."/>
            <person name="Labutti K."/>
            <person name="Salamov A."/>
            <person name="Andreopoulos B."/>
            <person name="Baker S."/>
            <person name="Barry K."/>
            <person name="Bills G."/>
            <person name="Bluhm B."/>
            <person name="Cannon C."/>
            <person name="Castanera R."/>
            <person name="Culley D."/>
            <person name="Daum C."/>
            <person name="Ezra D."/>
            <person name="Gonzalez J."/>
            <person name="Henrissat B."/>
            <person name="Kuo A."/>
            <person name="Liang C."/>
            <person name="Lipzen A."/>
            <person name="Lutzoni F."/>
            <person name="Magnuson J."/>
            <person name="Mondo S."/>
            <person name="Nolan M."/>
            <person name="Ohm R."/>
            <person name="Pangilinan J."/>
            <person name="Park H.-J."/>
            <person name="Ramirez L."/>
            <person name="Alfaro M."/>
            <person name="Sun H."/>
            <person name="Tritt A."/>
            <person name="Yoshinaga Y."/>
            <person name="Zwiers L.-H."/>
            <person name="Turgeon B."/>
            <person name="Goodwin S."/>
            <person name="Spatafora J."/>
            <person name="Crous P."/>
            <person name="Grigoriev I."/>
        </authorList>
    </citation>
    <scope>NUCLEOTIDE SEQUENCE</scope>
    <source>
        <strain evidence="1">CBS 525.71</strain>
    </source>
</reference>
<proteinExistence type="predicted"/>
<evidence type="ECO:0000313" key="2">
    <source>
        <dbReference type="Proteomes" id="UP000799754"/>
    </source>
</evidence>
<gene>
    <name evidence="1" type="ORF">BU25DRAFT_418937</name>
</gene>